<organism evidence="4 5">
    <name type="scientific">Streptomyces daqingensis</name>
    <dbReference type="NCBI Taxonomy" id="1472640"/>
    <lineage>
        <taxon>Bacteria</taxon>
        <taxon>Bacillati</taxon>
        <taxon>Actinomycetota</taxon>
        <taxon>Actinomycetes</taxon>
        <taxon>Kitasatosporales</taxon>
        <taxon>Streptomycetaceae</taxon>
        <taxon>Streptomyces</taxon>
    </lineage>
</organism>
<proteinExistence type="predicted"/>
<evidence type="ECO:0000313" key="4">
    <source>
        <dbReference type="EMBL" id="GGO52164.1"/>
    </source>
</evidence>
<dbReference type="Proteomes" id="UP000631535">
    <property type="component" value="Unassembled WGS sequence"/>
</dbReference>
<keyword evidence="3" id="KW-0732">Signal</keyword>
<evidence type="ECO:0000256" key="3">
    <source>
        <dbReference type="SAM" id="SignalP"/>
    </source>
</evidence>
<dbReference type="RefSeq" id="WP_189038167.1">
    <property type="nucleotide sequence ID" value="NZ_BMMP01000011.1"/>
</dbReference>
<dbReference type="EMBL" id="BMMP01000011">
    <property type="protein sequence ID" value="GGO52164.1"/>
    <property type="molecule type" value="Genomic_DNA"/>
</dbReference>
<comment type="caution">
    <text evidence="4">The sequence shown here is derived from an EMBL/GenBank/DDBJ whole genome shotgun (WGS) entry which is preliminary data.</text>
</comment>
<feature type="region of interest" description="Disordered" evidence="1">
    <location>
        <begin position="40"/>
        <end position="87"/>
    </location>
</feature>
<evidence type="ECO:0000313" key="5">
    <source>
        <dbReference type="Proteomes" id="UP000631535"/>
    </source>
</evidence>
<gene>
    <name evidence="4" type="ORF">GCM10012287_35860</name>
</gene>
<name>A0ABQ2MIU1_9ACTN</name>
<keyword evidence="2" id="KW-1133">Transmembrane helix</keyword>
<protein>
    <recommendedName>
        <fullName evidence="6">LPXTG cell wall anchor domain-containing protein</fullName>
    </recommendedName>
</protein>
<feature type="transmembrane region" description="Helical" evidence="2">
    <location>
        <begin position="90"/>
        <end position="109"/>
    </location>
</feature>
<accession>A0ABQ2MIU1</accession>
<sequence>MPAAGLSTVSAHRRSLVTATAAGAVLCALWFVPTAKAVPDGTGTDVRQAGHSAVTHGAARDSGPHSGAGAPEHTAGRPAGVNSSDPGAVGSPYVLGGLALAGAGGALVVRSRRRAAGARAASQASAPVTD</sequence>
<keyword evidence="2" id="KW-0812">Transmembrane</keyword>
<feature type="signal peptide" evidence="3">
    <location>
        <begin position="1"/>
        <end position="37"/>
    </location>
</feature>
<keyword evidence="5" id="KW-1185">Reference proteome</keyword>
<feature type="chain" id="PRO_5045244954" description="LPXTG cell wall anchor domain-containing protein" evidence="3">
    <location>
        <begin position="38"/>
        <end position="130"/>
    </location>
</feature>
<evidence type="ECO:0000256" key="2">
    <source>
        <dbReference type="SAM" id="Phobius"/>
    </source>
</evidence>
<evidence type="ECO:0000256" key="1">
    <source>
        <dbReference type="SAM" id="MobiDB-lite"/>
    </source>
</evidence>
<reference evidence="5" key="1">
    <citation type="journal article" date="2019" name="Int. J. Syst. Evol. Microbiol.">
        <title>The Global Catalogue of Microorganisms (GCM) 10K type strain sequencing project: providing services to taxonomists for standard genome sequencing and annotation.</title>
        <authorList>
            <consortium name="The Broad Institute Genomics Platform"/>
            <consortium name="The Broad Institute Genome Sequencing Center for Infectious Disease"/>
            <person name="Wu L."/>
            <person name="Ma J."/>
        </authorList>
    </citation>
    <scope>NUCLEOTIDE SEQUENCE [LARGE SCALE GENOMIC DNA]</scope>
    <source>
        <strain evidence="5">CGMCC 4.7178</strain>
    </source>
</reference>
<evidence type="ECO:0008006" key="6">
    <source>
        <dbReference type="Google" id="ProtNLM"/>
    </source>
</evidence>
<keyword evidence="2" id="KW-0472">Membrane</keyword>